<evidence type="ECO:0000313" key="2">
    <source>
        <dbReference type="EMBL" id="ETX01043.1"/>
    </source>
</evidence>
<dbReference type="SUPFAM" id="SSF52540">
    <property type="entry name" value="P-loop containing nucleoside triphosphate hydrolases"/>
    <property type="match status" value="1"/>
</dbReference>
<sequence>MATPYREPYPKLRAEQMVGRDGNRFIADDDLLAAAHAALALERPLLLTGEPGCGKTDFAFAAASGLAAGDAAAETPKPLEQYVRSDTRARDLLYHYDAVRRFGDSQTGGERGRQRAEWPQNYIVLEPLGEGLMSPVQQVVLIDEIDKAPRDLPNDLLRELDQGWFDILEIPPVQPASQGQIEPGHTELKRRMERPRHVPKPLVVITSNVERQLPDAFLRRCVFFYIPFPSSARLRDIVAAHIPEADEAMRNDAVTLFSALRDNFRLTKAPATAELLDWVKVLTTVYEPAALKPLLAKAARELEDWASLPAMGCLLKLRDDFDRVVQ</sequence>
<gene>
    <name evidence="2" type="ORF">ETSY1_08960</name>
</gene>
<dbReference type="EMBL" id="AZHW01000276">
    <property type="protein sequence ID" value="ETX01043.1"/>
    <property type="molecule type" value="Genomic_DNA"/>
</dbReference>
<dbReference type="HOGENOM" id="CLU_051820_2_1_7"/>
<evidence type="ECO:0000313" key="3">
    <source>
        <dbReference type="Proteomes" id="UP000019141"/>
    </source>
</evidence>
<dbReference type="InterPro" id="IPR027417">
    <property type="entry name" value="P-loop_NTPase"/>
</dbReference>
<reference evidence="2 3" key="1">
    <citation type="journal article" date="2014" name="Nature">
        <title>An environmental bacterial taxon with a large and distinct metabolic repertoire.</title>
        <authorList>
            <person name="Wilson M.C."/>
            <person name="Mori T."/>
            <person name="Ruckert C."/>
            <person name="Uria A.R."/>
            <person name="Helf M.J."/>
            <person name="Takada K."/>
            <person name="Gernert C."/>
            <person name="Steffens U.A."/>
            <person name="Heycke N."/>
            <person name="Schmitt S."/>
            <person name="Rinke C."/>
            <person name="Helfrich E.J."/>
            <person name="Brachmann A.O."/>
            <person name="Gurgui C."/>
            <person name="Wakimoto T."/>
            <person name="Kracht M."/>
            <person name="Crusemann M."/>
            <person name="Hentschel U."/>
            <person name="Abe I."/>
            <person name="Matsunaga S."/>
            <person name="Kalinowski J."/>
            <person name="Takeyama H."/>
            <person name="Piel J."/>
        </authorList>
    </citation>
    <scope>NUCLEOTIDE SEQUENCE [LARGE SCALE GENOMIC DNA]</scope>
    <source>
        <strain evidence="3">TSY1</strain>
    </source>
</reference>
<dbReference type="Pfam" id="PF07728">
    <property type="entry name" value="AAA_5"/>
    <property type="match status" value="1"/>
</dbReference>
<feature type="domain" description="ATPase dynein-related AAA" evidence="1">
    <location>
        <begin position="44"/>
        <end position="169"/>
    </location>
</feature>
<dbReference type="GO" id="GO:0016887">
    <property type="term" value="F:ATP hydrolysis activity"/>
    <property type="evidence" value="ECO:0007669"/>
    <property type="project" value="InterPro"/>
</dbReference>
<name>W4LST7_ENTF1</name>
<dbReference type="GO" id="GO:0005524">
    <property type="term" value="F:ATP binding"/>
    <property type="evidence" value="ECO:0007669"/>
    <property type="project" value="InterPro"/>
</dbReference>
<dbReference type="Gene3D" id="3.40.50.300">
    <property type="entry name" value="P-loop containing nucleotide triphosphate hydrolases"/>
    <property type="match status" value="1"/>
</dbReference>
<dbReference type="Proteomes" id="UP000019141">
    <property type="component" value="Unassembled WGS sequence"/>
</dbReference>
<comment type="caution">
    <text evidence="2">The sequence shown here is derived from an EMBL/GenBank/DDBJ whole genome shotgun (WGS) entry which is preliminary data.</text>
</comment>
<keyword evidence="3" id="KW-1185">Reference proteome</keyword>
<organism evidence="2 3">
    <name type="scientific">Entotheonella factor</name>
    <dbReference type="NCBI Taxonomy" id="1429438"/>
    <lineage>
        <taxon>Bacteria</taxon>
        <taxon>Pseudomonadati</taxon>
        <taxon>Nitrospinota/Tectimicrobiota group</taxon>
        <taxon>Candidatus Tectimicrobiota</taxon>
        <taxon>Candidatus Entotheonellia</taxon>
        <taxon>Candidatus Entotheonellales</taxon>
        <taxon>Candidatus Entotheonellaceae</taxon>
        <taxon>Candidatus Entotheonella</taxon>
    </lineage>
</organism>
<accession>W4LST7</accession>
<proteinExistence type="predicted"/>
<dbReference type="InterPro" id="IPR011704">
    <property type="entry name" value="ATPase_dyneun-rel_AAA"/>
</dbReference>
<evidence type="ECO:0000259" key="1">
    <source>
        <dbReference type="Pfam" id="PF07728"/>
    </source>
</evidence>
<dbReference type="AlphaFoldDB" id="W4LST7"/>
<protein>
    <recommendedName>
        <fullName evidence="1">ATPase dynein-related AAA domain-containing protein</fullName>
    </recommendedName>
</protein>